<name>A0A1M5BBP9_9FLAO</name>
<accession>A0A1M5BBP9</accession>
<protein>
    <submittedName>
        <fullName evidence="1">Uncharacterized protein</fullName>
    </submittedName>
</protein>
<keyword evidence="2" id="KW-1185">Reference proteome</keyword>
<reference evidence="1 2" key="1">
    <citation type="submission" date="2016-11" db="EMBL/GenBank/DDBJ databases">
        <authorList>
            <person name="Jaros S."/>
            <person name="Januszkiewicz K."/>
            <person name="Wedrychowicz H."/>
        </authorList>
    </citation>
    <scope>NUCLEOTIDE SEQUENCE [LARGE SCALE GENOMIC DNA]</scope>
    <source>
        <strain evidence="1 2">DSM 25660</strain>
    </source>
</reference>
<proteinExistence type="predicted"/>
<evidence type="ECO:0000313" key="1">
    <source>
        <dbReference type="EMBL" id="SHF39953.1"/>
    </source>
</evidence>
<dbReference type="AlphaFoldDB" id="A0A1M5BBP9"/>
<sequence>MFLILVSLLLERNKDVNISFFINGKQQTNTSFYIVDNKRECYFIGEGSIISYPDTLTTKDITIYMKSNSHIVVFPIYDWKNCNFITIDFDCRLFKNIIKSKYGITSFKRNKYYIKETTVDDIISVSKPKQKYFLHDSTIYDKKQ</sequence>
<dbReference type="Proteomes" id="UP000184147">
    <property type="component" value="Unassembled WGS sequence"/>
</dbReference>
<organism evidence="1 2">
    <name type="scientific">Flavobacterium fontis</name>
    <dbReference type="NCBI Taxonomy" id="1124188"/>
    <lineage>
        <taxon>Bacteria</taxon>
        <taxon>Pseudomonadati</taxon>
        <taxon>Bacteroidota</taxon>
        <taxon>Flavobacteriia</taxon>
        <taxon>Flavobacteriales</taxon>
        <taxon>Flavobacteriaceae</taxon>
        <taxon>Flavobacterium</taxon>
    </lineage>
</organism>
<dbReference type="EMBL" id="FQVQ01000008">
    <property type="protein sequence ID" value="SHF39953.1"/>
    <property type="molecule type" value="Genomic_DNA"/>
</dbReference>
<gene>
    <name evidence="1" type="ORF">SAMN05444377_10818</name>
</gene>
<evidence type="ECO:0000313" key="2">
    <source>
        <dbReference type="Proteomes" id="UP000184147"/>
    </source>
</evidence>